<protein>
    <recommendedName>
        <fullName evidence="3">YgiT-type zinc finger protein</fullName>
    </recommendedName>
</protein>
<evidence type="ECO:0008006" key="3">
    <source>
        <dbReference type="Google" id="ProtNLM"/>
    </source>
</evidence>
<name>A0ABT9VU89_9BACI</name>
<organism evidence="1 2">
    <name type="scientific">Caldalkalibacillus horti</name>
    <dbReference type="NCBI Taxonomy" id="77523"/>
    <lineage>
        <taxon>Bacteria</taxon>
        <taxon>Bacillati</taxon>
        <taxon>Bacillota</taxon>
        <taxon>Bacilli</taxon>
        <taxon>Bacillales</taxon>
        <taxon>Bacillaceae</taxon>
        <taxon>Caldalkalibacillus</taxon>
    </lineage>
</organism>
<dbReference type="EMBL" id="JAUSTY010000001">
    <property type="protein sequence ID" value="MDQ0164450.1"/>
    <property type="molecule type" value="Genomic_DNA"/>
</dbReference>
<comment type="caution">
    <text evidence="1">The sequence shown here is derived from an EMBL/GenBank/DDBJ whole genome shotgun (WGS) entry which is preliminary data.</text>
</comment>
<dbReference type="RefSeq" id="WP_307390050.1">
    <property type="nucleotide sequence ID" value="NZ_BAAADK010000021.1"/>
</dbReference>
<keyword evidence="2" id="KW-1185">Reference proteome</keyword>
<evidence type="ECO:0000313" key="1">
    <source>
        <dbReference type="EMBL" id="MDQ0164450.1"/>
    </source>
</evidence>
<proteinExistence type="predicted"/>
<reference evidence="1 2" key="1">
    <citation type="submission" date="2023-07" db="EMBL/GenBank/DDBJ databases">
        <title>Genomic Encyclopedia of Type Strains, Phase IV (KMG-IV): sequencing the most valuable type-strain genomes for metagenomic binning, comparative biology and taxonomic classification.</title>
        <authorList>
            <person name="Goeker M."/>
        </authorList>
    </citation>
    <scope>NUCLEOTIDE SEQUENCE [LARGE SCALE GENOMIC DNA]</scope>
    <source>
        <strain evidence="1 2">DSM 12751</strain>
    </source>
</reference>
<accession>A0ABT9VU89</accession>
<sequence>MSFCCGASMLGTMGSLQHKKTYIHQVPILYCPICQSVEVHPKIKDDYEILADYAQSDQAPEIYFDDYVDLKDMSEIFADCIDVEEMPMIGIIKSQIDQALDLLSVAKKLKDKEWERDLFHRLHVLSDRLKKHQRTQAQPKG</sequence>
<evidence type="ECO:0000313" key="2">
    <source>
        <dbReference type="Proteomes" id="UP001235840"/>
    </source>
</evidence>
<dbReference type="Proteomes" id="UP001235840">
    <property type="component" value="Unassembled WGS sequence"/>
</dbReference>
<gene>
    <name evidence="1" type="ORF">J2S11_000349</name>
</gene>